<evidence type="ECO:0000313" key="3">
    <source>
        <dbReference type="EMBL" id="KAF9323190.1"/>
    </source>
</evidence>
<evidence type="ECO:0000313" key="4">
    <source>
        <dbReference type="Proteomes" id="UP000696485"/>
    </source>
</evidence>
<dbReference type="Proteomes" id="UP000696485">
    <property type="component" value="Unassembled WGS sequence"/>
</dbReference>
<organism evidence="3 4">
    <name type="scientific">Podila minutissima</name>
    <dbReference type="NCBI Taxonomy" id="64525"/>
    <lineage>
        <taxon>Eukaryota</taxon>
        <taxon>Fungi</taxon>
        <taxon>Fungi incertae sedis</taxon>
        <taxon>Mucoromycota</taxon>
        <taxon>Mortierellomycotina</taxon>
        <taxon>Mortierellomycetes</taxon>
        <taxon>Mortierellales</taxon>
        <taxon>Mortierellaceae</taxon>
        <taxon>Podila</taxon>
    </lineage>
</organism>
<evidence type="ECO:0000256" key="1">
    <source>
        <dbReference type="SAM" id="MobiDB-lite"/>
    </source>
</evidence>
<feature type="compositionally biased region" description="Polar residues" evidence="1">
    <location>
        <begin position="92"/>
        <end position="103"/>
    </location>
</feature>
<keyword evidence="2" id="KW-0732">Signal</keyword>
<feature type="region of interest" description="Disordered" evidence="1">
    <location>
        <begin position="91"/>
        <end position="113"/>
    </location>
</feature>
<feature type="region of interest" description="Disordered" evidence="1">
    <location>
        <begin position="585"/>
        <end position="641"/>
    </location>
</feature>
<gene>
    <name evidence="3" type="ORF">BG006_001691</name>
</gene>
<feature type="signal peptide" evidence="2">
    <location>
        <begin position="1"/>
        <end position="29"/>
    </location>
</feature>
<dbReference type="EMBL" id="JAAAUY010001341">
    <property type="protein sequence ID" value="KAF9323190.1"/>
    <property type="molecule type" value="Genomic_DNA"/>
</dbReference>
<proteinExistence type="predicted"/>
<feature type="region of interest" description="Disordered" evidence="1">
    <location>
        <begin position="517"/>
        <end position="545"/>
    </location>
</feature>
<name>A0A9P5VGW8_9FUNG</name>
<feature type="region of interest" description="Disordered" evidence="1">
    <location>
        <begin position="440"/>
        <end position="484"/>
    </location>
</feature>
<dbReference type="AlphaFoldDB" id="A0A9P5VGW8"/>
<keyword evidence="4" id="KW-1185">Reference proteome</keyword>
<protein>
    <submittedName>
        <fullName evidence="3">Uncharacterized protein</fullName>
    </submittedName>
</protein>
<accession>A0A9P5VGW8</accession>
<feature type="chain" id="PRO_5040244681" evidence="2">
    <location>
        <begin position="30"/>
        <end position="751"/>
    </location>
</feature>
<sequence>MSNILSPIVARYSLFFSLAIFDSSWVSRAKNPAQAVQEALLLAQQRPIHVEHKPIAGDTTNAIMTLQYSRPLFPQPHKSARRRSHDYLGVLPTTTSIPNITESRPSRTKSQRQSRVEFVTAWLDQQDTRPSGDEDHALNNPWLTMSQEEETFSIINNRPHGSDQYDEYVQYTESLQLRHSSHKRSFSLMHPSHVSQEEQEQQWYRERYQSHHQHGDLYYQKRYSIHHSRPFRHHQQTTKLVEAHHEYNPVGQVHGWEPLGLASQKQRSANELAWERHMFYQEQQYQEEVKAERRKIEERKQQEQYWQYQQEHYRFQRQMEHQQEEQQNRHHRPLSLQLESCDTVARTGSLNRLTSTSLSKDTARVLGLCRSTTISIGGKKACKTNNKRAVSPKPESARIARTLLSVQDTNNSASTRRRVISRDSIGIELSSNHYDISSASSYSAPRFNSRSERSSPAFDARPLTPFQLRDNHRPSLSAPSTLSRKKTLKDLAPALRSLARACSTRFSRPISMDVSSVNVAQGERPGRSSTQSDHMNDFRPLSMGPDSLAEFQQQQRRNSLGLSSALSTAAPVPVRGTAVVFLPIATSSKSPGPTARAKERPTVYRKVTPFRSNTPSSSSSRPRLVSSVSLPQNLEASDESTRLRNSMRFANGRGLDYYFFDTDGTNEDTRSEMVAVAIGACLDDSKGENDAQDDELAVPEEVIQAIGDGDDDESRVSSASAQEAIRREIVALLAKGVRPLSAAATAAVTQK</sequence>
<evidence type="ECO:0000256" key="2">
    <source>
        <dbReference type="SAM" id="SignalP"/>
    </source>
</evidence>
<reference evidence="3" key="1">
    <citation type="journal article" date="2020" name="Fungal Divers.">
        <title>Resolving the Mortierellaceae phylogeny through synthesis of multi-gene phylogenetics and phylogenomics.</title>
        <authorList>
            <person name="Vandepol N."/>
            <person name="Liber J."/>
            <person name="Desiro A."/>
            <person name="Na H."/>
            <person name="Kennedy M."/>
            <person name="Barry K."/>
            <person name="Grigoriev I.V."/>
            <person name="Miller A.N."/>
            <person name="O'Donnell K."/>
            <person name="Stajich J.E."/>
            <person name="Bonito G."/>
        </authorList>
    </citation>
    <scope>NUCLEOTIDE SEQUENCE</scope>
    <source>
        <strain evidence="3">NVP1</strain>
    </source>
</reference>
<feature type="compositionally biased region" description="Low complexity" evidence="1">
    <location>
        <begin position="615"/>
        <end position="630"/>
    </location>
</feature>
<comment type="caution">
    <text evidence="3">The sequence shown here is derived from an EMBL/GenBank/DDBJ whole genome shotgun (WGS) entry which is preliminary data.</text>
</comment>
<feature type="non-terminal residue" evidence="3">
    <location>
        <position position="751"/>
    </location>
</feature>